<sequence length="82" mass="9483">MTRPLNEQYGISVAALKMLQYLRQIARGDRGFSILDTTLNHRCNVTPPDNFRLLNELFEAGKIDYDYRGTGLDGERHVKLVW</sequence>
<protein>
    <submittedName>
        <fullName evidence="1">Uncharacterized protein</fullName>
    </submittedName>
</protein>
<organism evidence="1 2">
    <name type="scientific">Erwinia typographi</name>
    <dbReference type="NCBI Taxonomy" id="371042"/>
    <lineage>
        <taxon>Bacteria</taxon>
        <taxon>Pseudomonadati</taxon>
        <taxon>Pseudomonadota</taxon>
        <taxon>Gammaproteobacteria</taxon>
        <taxon>Enterobacterales</taxon>
        <taxon>Erwiniaceae</taxon>
        <taxon>Erwinia</taxon>
    </lineage>
</organism>
<dbReference type="eggNOG" id="ENOG50343RS">
    <property type="taxonomic scope" value="Bacteria"/>
</dbReference>
<proteinExistence type="predicted"/>
<dbReference type="AlphaFoldDB" id="A0A0A3ZA56"/>
<dbReference type="Proteomes" id="UP000030351">
    <property type="component" value="Unassembled WGS sequence"/>
</dbReference>
<gene>
    <name evidence="1" type="ORF">NG99_01110</name>
</gene>
<accession>A0A0A3ZA56</accession>
<name>A0A0A3ZA56_9GAMM</name>
<dbReference type="RefSeq" id="WP_034887515.1">
    <property type="nucleotide sequence ID" value="NZ_JRUQ01000006.1"/>
</dbReference>
<dbReference type="EMBL" id="JRUQ01000006">
    <property type="protein sequence ID" value="KGT95775.1"/>
    <property type="molecule type" value="Genomic_DNA"/>
</dbReference>
<keyword evidence="2" id="KW-1185">Reference proteome</keyword>
<evidence type="ECO:0000313" key="1">
    <source>
        <dbReference type="EMBL" id="KGT95775.1"/>
    </source>
</evidence>
<evidence type="ECO:0000313" key="2">
    <source>
        <dbReference type="Proteomes" id="UP000030351"/>
    </source>
</evidence>
<comment type="caution">
    <text evidence="1">The sequence shown here is derived from an EMBL/GenBank/DDBJ whole genome shotgun (WGS) entry which is preliminary data.</text>
</comment>
<reference evidence="1 2" key="1">
    <citation type="submission" date="2014-10" db="EMBL/GenBank/DDBJ databases">
        <title>Genome sequence of Erwinia typographi M043b.</title>
        <authorList>
            <person name="Chan K.-G."/>
            <person name="Tan W.-S."/>
        </authorList>
    </citation>
    <scope>NUCLEOTIDE SEQUENCE [LARGE SCALE GENOMIC DNA]</scope>
    <source>
        <strain evidence="1 2">M043b</strain>
    </source>
</reference>
<dbReference type="OrthoDB" id="6520530at2"/>